<dbReference type="Proteomes" id="UP000192527">
    <property type="component" value="Chromosome"/>
</dbReference>
<proteinExistence type="predicted"/>
<gene>
    <name evidence="1" type="ORF">HM131_17540</name>
</gene>
<dbReference type="KEGG" id="hmn:HM131_17540"/>
<keyword evidence="2" id="KW-1185">Reference proteome</keyword>
<organism evidence="1 2">
    <name type="scientific">Halobacillus mangrovi</name>
    <dbReference type="NCBI Taxonomy" id="402384"/>
    <lineage>
        <taxon>Bacteria</taxon>
        <taxon>Bacillati</taxon>
        <taxon>Bacillota</taxon>
        <taxon>Bacilli</taxon>
        <taxon>Bacillales</taxon>
        <taxon>Bacillaceae</taxon>
        <taxon>Halobacillus</taxon>
    </lineage>
</organism>
<sequence>MKTISKPIEQMETIDEVIGKMTQRIQNLEKKEDYRAIFQRVYLLMTQEMQRRLESGFFEDPIWMERVLVGFARYYFKASTAYETGESCP</sequence>
<evidence type="ECO:0000313" key="2">
    <source>
        <dbReference type="Proteomes" id="UP000192527"/>
    </source>
</evidence>
<name>A0A1W5ZYX8_9BACI</name>
<accession>A0A1W5ZYX8</accession>
<dbReference type="Pfam" id="PF19458">
    <property type="entry name" value="DUF5995"/>
    <property type="match status" value="1"/>
</dbReference>
<dbReference type="InterPro" id="IPR046037">
    <property type="entry name" value="DUF5995"/>
</dbReference>
<dbReference type="EMBL" id="CP020772">
    <property type="protein sequence ID" value="ARI78528.1"/>
    <property type="molecule type" value="Genomic_DNA"/>
</dbReference>
<dbReference type="OrthoDB" id="583431at2"/>
<reference evidence="1 2" key="1">
    <citation type="submission" date="2017-04" db="EMBL/GenBank/DDBJ databases">
        <title>The whole genome sequencing and assembly of Halobacillus mangrovi strain.</title>
        <authorList>
            <person name="Lee S.-J."/>
            <person name="Park M.-K."/>
            <person name="Kim J.-Y."/>
            <person name="Lee Y.-J."/>
            <person name="Yi H."/>
            <person name="Bahn Y.-S."/>
            <person name="Kim J.F."/>
            <person name="Lee D.-W."/>
        </authorList>
    </citation>
    <scope>NUCLEOTIDE SEQUENCE [LARGE SCALE GENOMIC DNA]</scope>
    <source>
        <strain evidence="1 2">KTB 131</strain>
    </source>
</reference>
<dbReference type="AlphaFoldDB" id="A0A1W5ZYX8"/>
<evidence type="ECO:0000313" key="1">
    <source>
        <dbReference type="EMBL" id="ARI78528.1"/>
    </source>
</evidence>
<protein>
    <submittedName>
        <fullName evidence="1">Uncharacterized protein</fullName>
    </submittedName>
</protein>